<comment type="similarity">
    <text evidence="1">Belongs to the bacterial solute-binding protein 1 family.</text>
</comment>
<feature type="chain" id="PRO_5039208584" evidence="4">
    <location>
        <begin position="23"/>
        <end position="447"/>
    </location>
</feature>
<keyword evidence="2" id="KW-0813">Transport</keyword>
<feature type="signal peptide" evidence="4">
    <location>
        <begin position="1"/>
        <end position="22"/>
    </location>
</feature>
<dbReference type="InterPro" id="IPR050490">
    <property type="entry name" value="Bact_solute-bd_prot1"/>
</dbReference>
<dbReference type="InterPro" id="IPR006059">
    <property type="entry name" value="SBP"/>
</dbReference>
<dbReference type="GO" id="GO:0055085">
    <property type="term" value="P:transmembrane transport"/>
    <property type="evidence" value="ECO:0007669"/>
    <property type="project" value="InterPro"/>
</dbReference>
<dbReference type="OrthoDB" id="9763054at2"/>
<dbReference type="PROSITE" id="PS01037">
    <property type="entry name" value="SBP_BACTERIAL_1"/>
    <property type="match status" value="1"/>
</dbReference>
<reference evidence="5 6" key="1">
    <citation type="submission" date="2016-04" db="EMBL/GenBank/DDBJ databases">
        <title>Peptidophaga gingivicola gen. nov., sp. nov., isolated from human subgingival plaque.</title>
        <authorList>
            <person name="Beall C.J."/>
            <person name="Mokrzan E.M."/>
            <person name="Griffen A.L."/>
            <person name="Leys E.J."/>
        </authorList>
    </citation>
    <scope>NUCLEOTIDE SEQUENCE [LARGE SCALE GENOMIC DNA]</scope>
    <source>
        <strain evidence="5 6">BA112</strain>
    </source>
</reference>
<dbReference type="Pfam" id="PF13416">
    <property type="entry name" value="SBP_bac_8"/>
    <property type="match status" value="1"/>
</dbReference>
<dbReference type="RefSeq" id="WP_064230784.1">
    <property type="nucleotide sequence ID" value="NZ_LVZK01000001.1"/>
</dbReference>
<name>A0A179B2W8_9ACTO</name>
<evidence type="ECO:0000256" key="3">
    <source>
        <dbReference type="ARBA" id="ARBA00022729"/>
    </source>
</evidence>
<dbReference type="PANTHER" id="PTHR43649:SF12">
    <property type="entry name" value="DIACETYLCHITOBIOSE BINDING PROTEIN DASA"/>
    <property type="match status" value="1"/>
</dbReference>
<dbReference type="SUPFAM" id="SSF53850">
    <property type="entry name" value="Periplasmic binding protein-like II"/>
    <property type="match status" value="1"/>
</dbReference>
<keyword evidence="3 4" id="KW-0732">Signal</keyword>
<evidence type="ECO:0000313" key="5">
    <source>
        <dbReference type="EMBL" id="OAP85820.1"/>
    </source>
</evidence>
<sequence>MRRTTSIVAAVAAAAVSLGGLAACSSSSDKKDDGKASVYYLNFKPEAEKAWKKVAAEYKKKTGVEVKIRTAAAGNYEQTLKTEINKSDAPTLFNVNGPIGLKNWEKYVSDLSDEKFTKHLTKKDLALKGEDGKIYGVPFTTEGYGIVYNDAIMKKYFALPDAKAKSIDEIKGFDKLKEVAEDMQAKKDQLGIKGAFASTSLASGEDWRWHTHLANYPLHYELKDAKVKDTDTLKGTYLDNYKKIFDLYLKNSTVSPSEASNKSVSDSMSEFARGQAAMVQNGNWAWEQIKGDKGNVVKPEDVHFLPIYTGVKGEEKNGIAIGTENYLALNNKASEADKKASIDFVNWLYTTKEGAKLVSEDLGFIAPFDTFASQSPSDPLGKEVVKYINNKDLDPVTWDFTVFPSEDYKKQLGSHLQQYAAGKEEWSDVAKYFTSEWKKGKEQNKDS</sequence>
<dbReference type="STRING" id="1823756.A4H34_01090"/>
<dbReference type="AlphaFoldDB" id="A0A179B2W8"/>
<dbReference type="EMBL" id="LVZK01000001">
    <property type="protein sequence ID" value="OAP85820.1"/>
    <property type="molecule type" value="Genomic_DNA"/>
</dbReference>
<organism evidence="5 6">
    <name type="scientific">Peptidiphaga gingivicola</name>
    <dbReference type="NCBI Taxonomy" id="2741497"/>
    <lineage>
        <taxon>Bacteria</taxon>
        <taxon>Bacillati</taxon>
        <taxon>Actinomycetota</taxon>
        <taxon>Actinomycetes</taxon>
        <taxon>Actinomycetales</taxon>
        <taxon>Actinomycetaceae</taxon>
        <taxon>Peptidiphaga</taxon>
    </lineage>
</organism>
<evidence type="ECO:0000313" key="6">
    <source>
        <dbReference type="Proteomes" id="UP000078368"/>
    </source>
</evidence>
<keyword evidence="6" id="KW-1185">Reference proteome</keyword>
<dbReference type="PROSITE" id="PS51257">
    <property type="entry name" value="PROKAR_LIPOPROTEIN"/>
    <property type="match status" value="1"/>
</dbReference>
<evidence type="ECO:0000256" key="1">
    <source>
        <dbReference type="ARBA" id="ARBA00008520"/>
    </source>
</evidence>
<proteinExistence type="inferred from homology"/>
<comment type="caution">
    <text evidence="5">The sequence shown here is derived from an EMBL/GenBank/DDBJ whole genome shotgun (WGS) entry which is preliminary data.</text>
</comment>
<dbReference type="PANTHER" id="PTHR43649">
    <property type="entry name" value="ARABINOSE-BINDING PROTEIN-RELATED"/>
    <property type="match status" value="1"/>
</dbReference>
<dbReference type="Proteomes" id="UP000078368">
    <property type="component" value="Unassembled WGS sequence"/>
</dbReference>
<evidence type="ECO:0000256" key="2">
    <source>
        <dbReference type="ARBA" id="ARBA00022448"/>
    </source>
</evidence>
<dbReference type="Gene3D" id="3.40.190.10">
    <property type="entry name" value="Periplasmic binding protein-like II"/>
    <property type="match status" value="2"/>
</dbReference>
<dbReference type="InterPro" id="IPR006061">
    <property type="entry name" value="SBP_1_CS"/>
</dbReference>
<protein>
    <submittedName>
        <fullName evidence="5">ABC transporter substrate-binding protein</fullName>
    </submittedName>
</protein>
<evidence type="ECO:0000256" key="4">
    <source>
        <dbReference type="SAM" id="SignalP"/>
    </source>
</evidence>
<accession>A0A179B2W8</accession>
<gene>
    <name evidence="5" type="ORF">A4H34_01090</name>
</gene>